<dbReference type="InterPro" id="IPR013783">
    <property type="entry name" value="Ig-like_fold"/>
</dbReference>
<dbReference type="GO" id="GO:0008285">
    <property type="term" value="P:negative regulation of cell population proliferation"/>
    <property type="evidence" value="ECO:0007669"/>
    <property type="project" value="InterPro"/>
</dbReference>
<feature type="region of interest" description="Disordered" evidence="1">
    <location>
        <begin position="684"/>
        <end position="704"/>
    </location>
</feature>
<proteinExistence type="predicted"/>
<dbReference type="GO" id="GO:0005929">
    <property type="term" value="C:cilium"/>
    <property type="evidence" value="ECO:0007669"/>
    <property type="project" value="TreeGrafter"/>
</dbReference>
<dbReference type="Gene3D" id="2.60.40.10">
    <property type="entry name" value="Immunoglobulins"/>
    <property type="match status" value="1"/>
</dbReference>
<dbReference type="EMBL" id="JABANO010004046">
    <property type="protein sequence ID" value="KAF4755820.1"/>
    <property type="molecule type" value="Genomic_DNA"/>
</dbReference>
<dbReference type="InterPro" id="IPR033304">
    <property type="entry name" value="DLEC1"/>
</dbReference>
<evidence type="ECO:0000313" key="3">
    <source>
        <dbReference type="Proteomes" id="UP000553632"/>
    </source>
</evidence>
<sequence length="1134" mass="125729">MSRHSSDTLRKALQKKTAEGGCGYCVFSEASVLDFGVIRAHSETSLKVKIHNPTARRVLIRVLVEDGSPDSEGRDAEYFRRLGVRTDADIETLKADELDAYANSGAREEIDFTHLVKEDPLVAPTFESCALCKCTAVASGSVQARCSINITPEVALVVPGETLLAKVHLKAGHKDERLQQFLHLRPFGWWQQKTGYETLVRAIEIQAEIQLPRVLLSTTNLNWDKAYAGIESEPQSIVLQNPTDLPTSFKWMQGEEDDNKLMSIEFEPRSAVLPGRQTVSINVTIVSAQCLFEPSHIHQPAARRHDSAPIPIHGSAMLKCPDVVDQPRLDVSATAFGPSIGIAVLDPSGNDGETGVDDGEDEVALNFAPLEIMKESTLKLLLTNTSAIPMQLEAWMLEYHPPQTLPEKDPEQSPEVTERTTRGGQMLLDDAHERIKFRGSTPSVSAPVSPTEHINGIYSIILSPSSSLLEPFATTQLECTINSTAAFEMVDKLCIRLDKMAEYRVPVTCRFFGCPLQIPSKQVAVDDEASPKMLSMGQLAFKQGASTRHLVVANCSNCAVELQWEVYANSAIERHVGRHTIIPVEKGHTTESLGAVDLSGNGSDDALPVVVSPSKALLPGRGSVKFTITMRGNCMGIQKYRLVGSGNYHIESTESIREREELSRLRRCMKTLVDDGPSQVRQLGAVPQAAQTSKRSPNSKEDSESEAVKWAKAAAFVSGTKAGTVAVVVCGEVIAPALEVDKKADKEGKRRFQFFHHPHIASEEEQPWGIIPSPRANRFYNRIYRRSVCYTNTSKTPIVCRFRCFTETGPSTAEHFRIRMIDVRRICPRRFEGDADAGREFYKIWPQETAVVSVEFVPPALGDLHLHAQRPELDEAIEERMDNWRPAVDVLGCLVVDYPQDGEVTGRCNQERVELIGTCTLPDLNVIVREEVHNEPPLVISPQVYVSPFETSSVVVDFGIRNVHSIVENVRELVMSARNFVPCVWKLRHVGSERIKQELKGKTRLTMAEAETLRSADDASVFEISDEGGIVHGPTVPFRKLRLPAKLVGESVVPRAQRHFDSERYQPAKIQIRFRPKEAIFYRSRFRIDCLHGGRPTDVILQGCGSFDEQDDLRIDAGLLVGEKKAAPAAWPGM</sequence>
<dbReference type="Pfam" id="PF23316">
    <property type="entry name" value="Ig_DLEC1_6th"/>
    <property type="match status" value="1"/>
</dbReference>
<dbReference type="PANTHER" id="PTHR46348">
    <property type="entry name" value="DELETED IN LUNG AND ESOPHAGEAL CANCER PROTEIN 1"/>
    <property type="match status" value="1"/>
</dbReference>
<comment type="caution">
    <text evidence="2">The sequence shown here is derived from an EMBL/GenBank/DDBJ whole genome shotgun (WGS) entry which is preliminary data.</text>
</comment>
<reference evidence="2 3" key="1">
    <citation type="submission" date="2020-04" db="EMBL/GenBank/DDBJ databases">
        <title>Perkinsus olseni comparative genomics.</title>
        <authorList>
            <person name="Bogema D.R."/>
        </authorList>
    </citation>
    <scope>NUCLEOTIDE SEQUENCE [LARGE SCALE GENOMIC DNA]</scope>
    <source>
        <strain evidence="2 3">ATCC PRA-207</strain>
    </source>
</reference>
<gene>
    <name evidence="2" type="primary">DLEC1</name>
    <name evidence="2" type="ORF">FOZ63_021661</name>
</gene>
<protein>
    <submittedName>
        <fullName evidence="2">Deleted in lung and esophageal cancer 1</fullName>
    </submittedName>
</protein>
<keyword evidence="3" id="KW-1185">Reference proteome</keyword>
<dbReference type="Proteomes" id="UP000553632">
    <property type="component" value="Unassembled WGS sequence"/>
</dbReference>
<organism evidence="2 3">
    <name type="scientific">Perkinsus olseni</name>
    <name type="common">Perkinsus atlanticus</name>
    <dbReference type="NCBI Taxonomy" id="32597"/>
    <lineage>
        <taxon>Eukaryota</taxon>
        <taxon>Sar</taxon>
        <taxon>Alveolata</taxon>
        <taxon>Perkinsozoa</taxon>
        <taxon>Perkinsea</taxon>
        <taxon>Perkinsida</taxon>
        <taxon>Perkinsidae</taxon>
        <taxon>Perkinsus</taxon>
    </lineage>
</organism>
<dbReference type="PANTHER" id="PTHR46348:SF1">
    <property type="entry name" value="DELETED IN LUNG AND ESOPHAGEAL CANCER PROTEIN 1"/>
    <property type="match status" value="1"/>
</dbReference>
<accession>A0A7J6UEZ5</accession>
<evidence type="ECO:0000256" key="1">
    <source>
        <dbReference type="SAM" id="MobiDB-lite"/>
    </source>
</evidence>
<evidence type="ECO:0000313" key="2">
    <source>
        <dbReference type="EMBL" id="KAF4755820.1"/>
    </source>
</evidence>
<dbReference type="GO" id="GO:0015631">
    <property type="term" value="F:tubulin binding"/>
    <property type="evidence" value="ECO:0007669"/>
    <property type="project" value="TreeGrafter"/>
</dbReference>
<dbReference type="OMA" id="WEVYANS"/>
<name>A0A7J6UEZ5_PEROL</name>
<dbReference type="GO" id="GO:0005737">
    <property type="term" value="C:cytoplasm"/>
    <property type="evidence" value="ECO:0007669"/>
    <property type="project" value="TreeGrafter"/>
</dbReference>
<dbReference type="AlphaFoldDB" id="A0A7J6UEZ5"/>